<dbReference type="GO" id="GO:0022857">
    <property type="term" value="F:transmembrane transporter activity"/>
    <property type="evidence" value="ECO:0007669"/>
    <property type="project" value="TreeGrafter"/>
</dbReference>
<dbReference type="GO" id="GO:0005524">
    <property type="term" value="F:ATP binding"/>
    <property type="evidence" value="ECO:0007669"/>
    <property type="project" value="UniProtKB-KW"/>
</dbReference>
<dbReference type="PROSITE" id="PS50893">
    <property type="entry name" value="ABC_TRANSPORTER_2"/>
    <property type="match status" value="1"/>
</dbReference>
<dbReference type="InterPro" id="IPR017911">
    <property type="entry name" value="MacB-like_ATP-bd"/>
</dbReference>
<keyword evidence="1" id="KW-0813">Transport</keyword>
<dbReference type="KEGG" id="nmes:H9L09_04860"/>
<dbReference type="AlphaFoldDB" id="A0A7G9RGW5"/>
<name>A0A7G9RGW5_9ACTN</name>
<dbReference type="Gene3D" id="3.40.50.300">
    <property type="entry name" value="P-loop containing nucleotide triphosphate hydrolases"/>
    <property type="match status" value="1"/>
</dbReference>
<proteinExistence type="predicted"/>
<dbReference type="CDD" id="cd03255">
    <property type="entry name" value="ABC_MJ0796_LolCDE_FtsE"/>
    <property type="match status" value="1"/>
</dbReference>
<dbReference type="InterPro" id="IPR017871">
    <property type="entry name" value="ABC_transporter-like_CS"/>
</dbReference>
<evidence type="ECO:0000259" key="4">
    <source>
        <dbReference type="PROSITE" id="PS50893"/>
    </source>
</evidence>
<accession>A0A7G9RGW5</accession>
<dbReference type="InterPro" id="IPR003593">
    <property type="entry name" value="AAA+_ATPase"/>
</dbReference>
<dbReference type="GO" id="GO:0016887">
    <property type="term" value="F:ATP hydrolysis activity"/>
    <property type="evidence" value="ECO:0007669"/>
    <property type="project" value="InterPro"/>
</dbReference>
<dbReference type="PROSITE" id="PS00211">
    <property type="entry name" value="ABC_TRANSPORTER_1"/>
    <property type="match status" value="1"/>
</dbReference>
<dbReference type="PANTHER" id="PTHR24220:SF659">
    <property type="entry name" value="TRANSPORTER, PUTATIVE-RELATED"/>
    <property type="match status" value="1"/>
</dbReference>
<evidence type="ECO:0000256" key="1">
    <source>
        <dbReference type="ARBA" id="ARBA00022448"/>
    </source>
</evidence>
<dbReference type="GO" id="GO:0005886">
    <property type="term" value="C:plasma membrane"/>
    <property type="evidence" value="ECO:0007669"/>
    <property type="project" value="TreeGrafter"/>
</dbReference>
<dbReference type="SUPFAM" id="SSF52540">
    <property type="entry name" value="P-loop containing nucleoside triphosphate hydrolases"/>
    <property type="match status" value="1"/>
</dbReference>
<feature type="domain" description="ABC transporter" evidence="4">
    <location>
        <begin position="1"/>
        <end position="216"/>
    </location>
</feature>
<evidence type="ECO:0000256" key="3">
    <source>
        <dbReference type="ARBA" id="ARBA00022840"/>
    </source>
</evidence>
<dbReference type="EMBL" id="CP060713">
    <property type="protein sequence ID" value="QNN54840.1"/>
    <property type="molecule type" value="Genomic_DNA"/>
</dbReference>
<evidence type="ECO:0000313" key="6">
    <source>
        <dbReference type="Proteomes" id="UP000515947"/>
    </source>
</evidence>
<evidence type="ECO:0000313" key="5">
    <source>
        <dbReference type="EMBL" id="QNN54840.1"/>
    </source>
</evidence>
<protein>
    <submittedName>
        <fullName evidence="5">ABC transporter ATP-binding protein</fullName>
    </submittedName>
</protein>
<dbReference type="InterPro" id="IPR015854">
    <property type="entry name" value="ABC_transpr_LolD-like"/>
</dbReference>
<dbReference type="Pfam" id="PF00005">
    <property type="entry name" value="ABC_tran"/>
    <property type="match status" value="1"/>
</dbReference>
<organism evidence="5 6">
    <name type="scientific">Nocardioides mesophilus</name>
    <dbReference type="NCBI Taxonomy" id="433659"/>
    <lineage>
        <taxon>Bacteria</taxon>
        <taxon>Bacillati</taxon>
        <taxon>Actinomycetota</taxon>
        <taxon>Actinomycetes</taxon>
        <taxon>Propionibacteriales</taxon>
        <taxon>Nocardioidaceae</taxon>
        <taxon>Nocardioides</taxon>
    </lineage>
</organism>
<reference evidence="5 6" key="1">
    <citation type="submission" date="2020-08" db="EMBL/GenBank/DDBJ databases">
        <title>Genome sequence of Nocardioides mesophilus KACC 16243T.</title>
        <authorList>
            <person name="Hyun D.-W."/>
            <person name="Bae J.-W."/>
        </authorList>
    </citation>
    <scope>NUCLEOTIDE SEQUENCE [LARGE SCALE GENOMIC DNA]</scope>
    <source>
        <strain evidence="5 6">KACC 16243</strain>
    </source>
</reference>
<dbReference type="PANTHER" id="PTHR24220">
    <property type="entry name" value="IMPORT ATP-BINDING PROTEIN"/>
    <property type="match status" value="1"/>
</dbReference>
<keyword evidence="2" id="KW-0547">Nucleotide-binding</keyword>
<keyword evidence="3 5" id="KW-0067">ATP-binding</keyword>
<dbReference type="SMART" id="SM00382">
    <property type="entry name" value="AAA"/>
    <property type="match status" value="1"/>
</dbReference>
<dbReference type="InterPro" id="IPR027417">
    <property type="entry name" value="P-loop_NTPase"/>
</dbReference>
<gene>
    <name evidence="5" type="ORF">H9L09_04860</name>
</gene>
<evidence type="ECO:0000256" key="2">
    <source>
        <dbReference type="ARBA" id="ARBA00022741"/>
    </source>
</evidence>
<sequence>MSARSLSYAFPDGTVAVSGADLTLGLGETLALAGPSGSGKSTLLMLLAGILVPAEGVVDFDGESLSGASQDERARVRLTRFGFVFQSSDLVPELTLRENIELPLRLTGRSGAAGDEARDVASRLGIEELLDRHPAQVSGGQRQRAALARAVVHRPEVVFADEPTGALDRESGRRAMELLLALSAERGASLLVVTHDEKVAGMLSRRVVMSDGHVEE</sequence>
<dbReference type="Proteomes" id="UP000515947">
    <property type="component" value="Chromosome"/>
</dbReference>
<dbReference type="InterPro" id="IPR003439">
    <property type="entry name" value="ABC_transporter-like_ATP-bd"/>
</dbReference>
<keyword evidence="6" id="KW-1185">Reference proteome</keyword>